<sequence>MTSLLFIFLGAYFVPFALLLFENW</sequence>
<evidence type="ECO:0000313" key="1">
    <source>
        <dbReference type="EMBL" id="JAD36523.1"/>
    </source>
</evidence>
<protein>
    <submittedName>
        <fullName evidence="1">Uncharacterized protein</fullName>
    </submittedName>
</protein>
<organism evidence="1">
    <name type="scientific">Arundo donax</name>
    <name type="common">Giant reed</name>
    <name type="synonym">Donax arundinaceus</name>
    <dbReference type="NCBI Taxonomy" id="35708"/>
    <lineage>
        <taxon>Eukaryota</taxon>
        <taxon>Viridiplantae</taxon>
        <taxon>Streptophyta</taxon>
        <taxon>Embryophyta</taxon>
        <taxon>Tracheophyta</taxon>
        <taxon>Spermatophyta</taxon>
        <taxon>Magnoliopsida</taxon>
        <taxon>Liliopsida</taxon>
        <taxon>Poales</taxon>
        <taxon>Poaceae</taxon>
        <taxon>PACMAD clade</taxon>
        <taxon>Arundinoideae</taxon>
        <taxon>Arundineae</taxon>
        <taxon>Arundo</taxon>
    </lineage>
</organism>
<accession>A0A0A8ZFR5</accession>
<reference evidence="1" key="2">
    <citation type="journal article" date="2015" name="Data Brief">
        <title>Shoot transcriptome of the giant reed, Arundo donax.</title>
        <authorList>
            <person name="Barrero R.A."/>
            <person name="Guerrero F.D."/>
            <person name="Moolhuijzen P."/>
            <person name="Goolsby J.A."/>
            <person name="Tidwell J."/>
            <person name="Bellgard S.E."/>
            <person name="Bellgard M.I."/>
        </authorList>
    </citation>
    <scope>NUCLEOTIDE SEQUENCE</scope>
    <source>
        <tissue evidence="1">Shoot tissue taken approximately 20 cm above the soil surface</tissue>
    </source>
</reference>
<dbReference type="AlphaFoldDB" id="A0A0A8ZFR5"/>
<dbReference type="EMBL" id="GBRH01261372">
    <property type="protein sequence ID" value="JAD36523.1"/>
    <property type="molecule type" value="Transcribed_RNA"/>
</dbReference>
<name>A0A0A8ZFR5_ARUDO</name>
<proteinExistence type="predicted"/>
<reference evidence="1" key="1">
    <citation type="submission" date="2014-09" db="EMBL/GenBank/DDBJ databases">
        <authorList>
            <person name="Magalhaes I.L.F."/>
            <person name="Oliveira U."/>
            <person name="Santos F.R."/>
            <person name="Vidigal T.H.D.A."/>
            <person name="Brescovit A.D."/>
            <person name="Santos A.J."/>
        </authorList>
    </citation>
    <scope>NUCLEOTIDE SEQUENCE</scope>
    <source>
        <tissue evidence="1">Shoot tissue taken approximately 20 cm above the soil surface</tissue>
    </source>
</reference>